<dbReference type="SMART" id="SM00530">
    <property type="entry name" value="HTH_XRE"/>
    <property type="match status" value="1"/>
</dbReference>
<organism evidence="2 3">
    <name type="scientific">Aromatoleum toluvorans</name>
    <dbReference type="NCBI Taxonomy" id="92002"/>
    <lineage>
        <taxon>Bacteria</taxon>
        <taxon>Pseudomonadati</taxon>
        <taxon>Pseudomonadota</taxon>
        <taxon>Betaproteobacteria</taxon>
        <taxon>Rhodocyclales</taxon>
        <taxon>Rhodocyclaceae</taxon>
        <taxon>Aromatoleum</taxon>
    </lineage>
</organism>
<accession>A0ABX1PTF5</accession>
<sequence length="140" mass="15774">MSPFSIYLRELRMHHSMRQADLAVQMGYEQSYLSALEVGTKGPPTIEFVAKLIQVFDLDAGEQAALQAAVRESQRKYVVPNTASVELFKMMHELWEVFETLQPVQIKLMRDVIALGGQLAPPSHPVCGRGHRKHKEGAQM</sequence>
<feature type="domain" description="HTH cro/C1-type" evidence="1">
    <location>
        <begin position="8"/>
        <end position="63"/>
    </location>
</feature>
<reference evidence="2 3" key="1">
    <citation type="submission" date="2019-12" db="EMBL/GenBank/DDBJ databases">
        <title>Comparative genomics gives insights into the taxonomy of the Azoarcus-Aromatoleum group and reveals separate origins of nif in the plant-associated Azoarcus and non-plant-associated Aromatoleum sub-groups.</title>
        <authorList>
            <person name="Lafos M."/>
            <person name="Maluk M."/>
            <person name="Batista M."/>
            <person name="Junghare M."/>
            <person name="Carmona M."/>
            <person name="Faoro H."/>
            <person name="Cruz L.M."/>
            <person name="Battistoni F."/>
            <person name="De Souza E."/>
            <person name="Pedrosa F."/>
            <person name="Chen W.-M."/>
            <person name="Poole P.S."/>
            <person name="Dixon R.A."/>
            <person name="James E.K."/>
        </authorList>
    </citation>
    <scope>NUCLEOTIDE SEQUENCE [LARGE SCALE GENOMIC DNA]</scope>
    <source>
        <strain evidence="2 3">Td21</strain>
    </source>
</reference>
<dbReference type="PROSITE" id="PS50943">
    <property type="entry name" value="HTH_CROC1"/>
    <property type="match status" value="1"/>
</dbReference>
<proteinExistence type="predicted"/>
<dbReference type="InterPro" id="IPR001387">
    <property type="entry name" value="Cro/C1-type_HTH"/>
</dbReference>
<dbReference type="InterPro" id="IPR010982">
    <property type="entry name" value="Lambda_DNA-bd_dom_sf"/>
</dbReference>
<dbReference type="Gene3D" id="1.10.260.40">
    <property type="entry name" value="lambda repressor-like DNA-binding domains"/>
    <property type="match status" value="1"/>
</dbReference>
<keyword evidence="3" id="KW-1185">Reference proteome</keyword>
<name>A0ABX1PTF5_9RHOO</name>
<evidence type="ECO:0000259" key="1">
    <source>
        <dbReference type="PROSITE" id="PS50943"/>
    </source>
</evidence>
<comment type="caution">
    <text evidence="2">The sequence shown here is derived from an EMBL/GenBank/DDBJ whole genome shotgun (WGS) entry which is preliminary data.</text>
</comment>
<dbReference type="CDD" id="cd00093">
    <property type="entry name" value="HTH_XRE"/>
    <property type="match status" value="1"/>
</dbReference>
<protein>
    <submittedName>
        <fullName evidence="2">Helix-turn-helix domain-containing protein</fullName>
    </submittedName>
</protein>
<dbReference type="EMBL" id="WTVN01000002">
    <property type="protein sequence ID" value="NMG42643.1"/>
    <property type="molecule type" value="Genomic_DNA"/>
</dbReference>
<gene>
    <name evidence="2" type="ORF">GPA22_02700</name>
</gene>
<evidence type="ECO:0000313" key="2">
    <source>
        <dbReference type="EMBL" id="NMG42643.1"/>
    </source>
</evidence>
<dbReference type="RefSeq" id="WP_169254554.1">
    <property type="nucleotide sequence ID" value="NZ_WTVN01000002.1"/>
</dbReference>
<dbReference type="SUPFAM" id="SSF47413">
    <property type="entry name" value="lambda repressor-like DNA-binding domains"/>
    <property type="match status" value="1"/>
</dbReference>
<dbReference type="Proteomes" id="UP000623795">
    <property type="component" value="Unassembled WGS sequence"/>
</dbReference>
<evidence type="ECO:0000313" key="3">
    <source>
        <dbReference type="Proteomes" id="UP000623795"/>
    </source>
</evidence>
<dbReference type="Pfam" id="PF13560">
    <property type="entry name" value="HTH_31"/>
    <property type="match status" value="1"/>
</dbReference>